<comment type="similarity">
    <text evidence="9">Belongs to the HSF family.</text>
</comment>
<evidence type="ECO:0000256" key="3">
    <source>
        <dbReference type="ARBA" id="ARBA00022553"/>
    </source>
</evidence>
<feature type="coiled-coil region" evidence="10">
    <location>
        <begin position="121"/>
        <end position="162"/>
    </location>
</feature>
<evidence type="ECO:0000256" key="9">
    <source>
        <dbReference type="RuleBase" id="RU004020"/>
    </source>
</evidence>
<sequence length="316" mass="35600">HRHRLRHAYGMESTNINIAPFVMKTYQLVNDPSLDGLIRWGRANNSFIVTDPLDFSQKLLPAYFKHNNFSSFVRQLNTYGFRKVDPDRWEFASEWFLRGQTQLLKNITRRKHNKSSTYANQEELDDEDEEILIEIARLKEEQKGLEKELESMTKRLEATERRPQQMMSFLYKVVEDPDMLPRMLLEKEKMSKWRLDQKKRRLMVSTSSPSSSGLGLTNLIKSEEEEDDSTMGGGSSSSPEGNFDLSSPETPSTTVWVSRGPYKPSASSAGVGGFTMSLPRLNSDSGGGNMGYFGGGAAGEEASPPPYPFSLLGGGF</sequence>
<feature type="domain" description="HSF-type DNA-binding" evidence="12">
    <location>
        <begin position="60"/>
        <end position="84"/>
    </location>
</feature>
<keyword evidence="3" id="KW-0597">Phosphoprotein</keyword>
<dbReference type="GO" id="GO:0000978">
    <property type="term" value="F:RNA polymerase II cis-regulatory region sequence-specific DNA binding"/>
    <property type="evidence" value="ECO:0007669"/>
    <property type="project" value="TreeGrafter"/>
</dbReference>
<keyword evidence="8" id="KW-0539">Nucleus</keyword>
<dbReference type="FunFam" id="1.10.10.10:FF:000037">
    <property type="entry name" value="Heat stress transcription factor B-4"/>
    <property type="match status" value="1"/>
</dbReference>
<reference evidence="13" key="1">
    <citation type="submission" date="2022-12" db="EMBL/GenBank/DDBJ databases">
        <title>Draft genome assemblies for two species of Escallonia (Escalloniales).</title>
        <authorList>
            <person name="Chanderbali A."/>
            <person name="Dervinis C."/>
            <person name="Anghel I."/>
            <person name="Soltis D."/>
            <person name="Soltis P."/>
            <person name="Zapata F."/>
        </authorList>
    </citation>
    <scope>NUCLEOTIDE SEQUENCE</scope>
    <source>
        <strain evidence="13">UCBG64.0493</strain>
        <tissue evidence="13">Leaf</tissue>
    </source>
</reference>
<comment type="subunit">
    <text evidence="2">Homotrimer.</text>
</comment>
<dbReference type="PANTHER" id="PTHR10015:SF332">
    <property type="entry name" value="HEAT STRESS TRANSCRIPTION FACTOR C-1"/>
    <property type="match status" value="1"/>
</dbReference>
<keyword evidence="6" id="KW-0238">DNA-binding</keyword>
<dbReference type="Gene3D" id="1.10.10.10">
    <property type="entry name" value="Winged helix-like DNA-binding domain superfamily/Winged helix DNA-binding domain"/>
    <property type="match status" value="1"/>
</dbReference>
<dbReference type="GO" id="GO:0006357">
    <property type="term" value="P:regulation of transcription by RNA polymerase II"/>
    <property type="evidence" value="ECO:0007669"/>
    <property type="project" value="TreeGrafter"/>
</dbReference>
<evidence type="ECO:0000256" key="1">
    <source>
        <dbReference type="ARBA" id="ARBA00004123"/>
    </source>
</evidence>
<dbReference type="InterPro" id="IPR000232">
    <property type="entry name" value="HSF_DNA-bd"/>
</dbReference>
<dbReference type="Pfam" id="PF00447">
    <property type="entry name" value="HSF_DNA-bind"/>
    <property type="match status" value="1"/>
</dbReference>
<gene>
    <name evidence="13" type="ORF">RJ639_032252</name>
</gene>
<dbReference type="PRINTS" id="PR00056">
    <property type="entry name" value="HSFDOMAIN"/>
</dbReference>
<accession>A0AA88WWR2</accession>
<dbReference type="AlphaFoldDB" id="A0AA88WWR2"/>
<keyword evidence="5" id="KW-0346">Stress response</keyword>
<keyword evidence="10" id="KW-0175">Coiled coil</keyword>
<dbReference type="GO" id="GO:0034605">
    <property type="term" value="P:cellular response to heat"/>
    <property type="evidence" value="ECO:0007669"/>
    <property type="project" value="TreeGrafter"/>
</dbReference>
<dbReference type="PROSITE" id="PS00434">
    <property type="entry name" value="HSF_DOMAIN"/>
    <property type="match status" value="1"/>
</dbReference>
<dbReference type="GO" id="GO:0003700">
    <property type="term" value="F:DNA-binding transcription factor activity"/>
    <property type="evidence" value="ECO:0007669"/>
    <property type="project" value="InterPro"/>
</dbReference>
<evidence type="ECO:0000256" key="10">
    <source>
        <dbReference type="SAM" id="Coils"/>
    </source>
</evidence>
<keyword evidence="7" id="KW-0804">Transcription</keyword>
<feature type="region of interest" description="Disordered" evidence="11">
    <location>
        <begin position="224"/>
        <end position="273"/>
    </location>
</feature>
<evidence type="ECO:0000256" key="7">
    <source>
        <dbReference type="ARBA" id="ARBA00023163"/>
    </source>
</evidence>
<evidence type="ECO:0000313" key="13">
    <source>
        <dbReference type="EMBL" id="KAK3034354.1"/>
    </source>
</evidence>
<organism evidence="13 14">
    <name type="scientific">Escallonia herrerae</name>
    <dbReference type="NCBI Taxonomy" id="1293975"/>
    <lineage>
        <taxon>Eukaryota</taxon>
        <taxon>Viridiplantae</taxon>
        <taxon>Streptophyta</taxon>
        <taxon>Embryophyta</taxon>
        <taxon>Tracheophyta</taxon>
        <taxon>Spermatophyta</taxon>
        <taxon>Magnoliopsida</taxon>
        <taxon>eudicotyledons</taxon>
        <taxon>Gunneridae</taxon>
        <taxon>Pentapetalae</taxon>
        <taxon>asterids</taxon>
        <taxon>campanulids</taxon>
        <taxon>Escalloniales</taxon>
        <taxon>Escalloniaceae</taxon>
        <taxon>Escallonia</taxon>
    </lineage>
</organism>
<evidence type="ECO:0000256" key="5">
    <source>
        <dbReference type="ARBA" id="ARBA00023016"/>
    </source>
</evidence>
<feature type="non-terminal residue" evidence="13">
    <location>
        <position position="316"/>
    </location>
</feature>
<evidence type="ECO:0000256" key="6">
    <source>
        <dbReference type="ARBA" id="ARBA00023125"/>
    </source>
</evidence>
<evidence type="ECO:0000256" key="11">
    <source>
        <dbReference type="SAM" id="MobiDB-lite"/>
    </source>
</evidence>
<name>A0AA88WWR2_9ASTE</name>
<protein>
    <recommendedName>
        <fullName evidence="12">HSF-type DNA-binding domain-containing protein</fullName>
    </recommendedName>
</protein>
<dbReference type="GO" id="GO:0005634">
    <property type="term" value="C:nucleus"/>
    <property type="evidence" value="ECO:0007669"/>
    <property type="project" value="UniProtKB-SubCell"/>
</dbReference>
<comment type="caution">
    <text evidence="13">The sequence shown here is derived from an EMBL/GenBank/DDBJ whole genome shotgun (WGS) entry which is preliminary data.</text>
</comment>
<comment type="subcellular location">
    <subcellularLocation>
        <location evidence="1">Nucleus</location>
    </subcellularLocation>
</comment>
<dbReference type="Proteomes" id="UP001188597">
    <property type="component" value="Unassembled WGS sequence"/>
</dbReference>
<evidence type="ECO:0000256" key="2">
    <source>
        <dbReference type="ARBA" id="ARBA00011233"/>
    </source>
</evidence>
<dbReference type="SMART" id="SM00415">
    <property type="entry name" value="HSF"/>
    <property type="match status" value="1"/>
</dbReference>
<dbReference type="EMBL" id="JAVXUP010000203">
    <property type="protein sequence ID" value="KAK3034354.1"/>
    <property type="molecule type" value="Genomic_DNA"/>
</dbReference>
<evidence type="ECO:0000256" key="8">
    <source>
        <dbReference type="ARBA" id="ARBA00023242"/>
    </source>
</evidence>
<evidence type="ECO:0000256" key="4">
    <source>
        <dbReference type="ARBA" id="ARBA00023015"/>
    </source>
</evidence>
<dbReference type="InterPro" id="IPR036390">
    <property type="entry name" value="WH_DNA-bd_sf"/>
</dbReference>
<proteinExistence type="inferred from homology"/>
<keyword evidence="4" id="KW-0805">Transcription regulation</keyword>
<evidence type="ECO:0000259" key="12">
    <source>
        <dbReference type="PROSITE" id="PS00434"/>
    </source>
</evidence>
<dbReference type="PANTHER" id="PTHR10015">
    <property type="entry name" value="HEAT SHOCK TRANSCRIPTION FACTOR"/>
    <property type="match status" value="1"/>
</dbReference>
<evidence type="ECO:0000313" key="14">
    <source>
        <dbReference type="Proteomes" id="UP001188597"/>
    </source>
</evidence>
<feature type="compositionally biased region" description="Polar residues" evidence="11">
    <location>
        <begin position="244"/>
        <end position="256"/>
    </location>
</feature>
<keyword evidence="14" id="KW-1185">Reference proteome</keyword>
<dbReference type="InterPro" id="IPR036388">
    <property type="entry name" value="WH-like_DNA-bd_sf"/>
</dbReference>
<dbReference type="SUPFAM" id="SSF46785">
    <property type="entry name" value="Winged helix' DNA-binding domain"/>
    <property type="match status" value="1"/>
</dbReference>